<feature type="domain" description="6-hydroxymethylpterin diphosphokinase MptE-like" evidence="1">
    <location>
        <begin position="178"/>
        <end position="344"/>
    </location>
</feature>
<evidence type="ECO:0000313" key="4">
    <source>
        <dbReference type="Proteomes" id="UP000749471"/>
    </source>
</evidence>
<organism evidence="3 4">
    <name type="scientific">Tissierella simiarum</name>
    <dbReference type="NCBI Taxonomy" id="2841534"/>
    <lineage>
        <taxon>Bacteria</taxon>
        <taxon>Bacillati</taxon>
        <taxon>Bacillota</taxon>
        <taxon>Tissierellia</taxon>
        <taxon>Tissierellales</taxon>
        <taxon>Tissierellaceae</taxon>
        <taxon>Tissierella</taxon>
    </lineage>
</organism>
<feature type="domain" description="Glycosyltransferase Maf N-terminal" evidence="2">
    <location>
        <begin position="27"/>
        <end position="127"/>
    </location>
</feature>
<comment type="caution">
    <text evidence="3">The sequence shown here is derived from an EMBL/GenBank/DDBJ whole genome shotgun (WGS) entry which is preliminary data.</text>
</comment>
<accession>A0ABS6E1D7</accession>
<dbReference type="PANTHER" id="PTHR41786">
    <property type="entry name" value="MOTILITY ACCESSORY FACTOR MAF"/>
    <property type="match status" value="1"/>
</dbReference>
<dbReference type="EMBL" id="JAHLPM010000001">
    <property type="protein sequence ID" value="MBU5436661.1"/>
    <property type="molecule type" value="Genomic_DNA"/>
</dbReference>
<evidence type="ECO:0000259" key="1">
    <source>
        <dbReference type="Pfam" id="PF01973"/>
    </source>
</evidence>
<proteinExistence type="predicted"/>
<dbReference type="PANTHER" id="PTHR41786:SF1">
    <property type="entry name" value="6-HYDROXYMETHYLPTERIN DIPHOSPHOKINASE MPTE-LIKE DOMAIN-CONTAINING PROTEIN"/>
    <property type="match status" value="1"/>
</dbReference>
<name>A0ABS6E1D7_9FIRM</name>
<evidence type="ECO:0000259" key="2">
    <source>
        <dbReference type="Pfam" id="PF20157"/>
    </source>
</evidence>
<reference evidence="3 4" key="1">
    <citation type="submission" date="2021-06" db="EMBL/GenBank/DDBJ databases">
        <authorList>
            <person name="Sun Q."/>
            <person name="Li D."/>
        </authorList>
    </citation>
    <scope>NUCLEOTIDE SEQUENCE [LARGE SCALE GENOMIC DNA]</scope>
    <source>
        <strain evidence="3 4">MSJ-40</strain>
    </source>
</reference>
<keyword evidence="4" id="KW-1185">Reference proteome</keyword>
<evidence type="ECO:0000313" key="3">
    <source>
        <dbReference type="EMBL" id="MBU5436661.1"/>
    </source>
</evidence>
<dbReference type="InterPro" id="IPR045376">
    <property type="entry name" value="Maf_N"/>
</dbReference>
<dbReference type="Pfam" id="PF20157">
    <property type="entry name" value="Maf_flag10_N"/>
    <property type="match status" value="1"/>
</dbReference>
<protein>
    <submittedName>
        <fullName evidence="3">DUF115 domain-containing protein</fullName>
    </submittedName>
</protein>
<gene>
    <name evidence="3" type="ORF">KQI42_01500</name>
</gene>
<dbReference type="Pfam" id="PF01973">
    <property type="entry name" value="MptE-like"/>
    <property type="match status" value="1"/>
</dbReference>
<dbReference type="InterPro" id="IPR002826">
    <property type="entry name" value="MptE-like"/>
</dbReference>
<dbReference type="RefSeq" id="WP_216516031.1">
    <property type="nucleotide sequence ID" value="NZ_JAHLPM010000001.1"/>
</dbReference>
<sequence>MPEKMNLTLITTRHIDMPTIQVEVDNKKYFLYSKYNPIIDSKAFAEETYDRNIENYLIYGLGLGYHINELENLIKVNNKNYHIYIIECNKSILNLAMNNVNLSGILNNPNITLFVMENERKFYDKLNKILSIKNIKIAIHRPSLNIIPKEFIELKYLFEEFMMKQDTIATYQSILDENFKVNIKNFDSNVDTLFNKLKNKPLYLVAAGPSLDKNIHELAKVQDNGIILSVGRAVRPLLSANIIPDYIIITDPSDFLYDMQLKGLDIDVPIIVLSTCDKNVMLKYKGLKYIALQEGYLAAEEYAKDNNHLLVKTGGSVATTGLDIAIRMGCNPIIFVGQDLAFTDNKTHSKDTFSKDIIESKRLRNVEDINGNSIQTSKNLYIYLRWIQNRIAKENDIEFIDATEGGARIMGTKVIKLRDIVCKVNK</sequence>
<dbReference type="Proteomes" id="UP000749471">
    <property type="component" value="Unassembled WGS sequence"/>
</dbReference>